<dbReference type="RefSeq" id="WP_011752281.1">
    <property type="nucleotide sequence ID" value="NC_008698.1"/>
</dbReference>
<dbReference type="Pfam" id="PF00294">
    <property type="entry name" value="PfkB"/>
    <property type="match status" value="1"/>
</dbReference>
<dbReference type="Proteomes" id="UP000000641">
    <property type="component" value="Chromosome"/>
</dbReference>
<organism evidence="5 6">
    <name type="scientific">Thermofilum pendens (strain DSM 2475 / Hrk 5)</name>
    <dbReference type="NCBI Taxonomy" id="368408"/>
    <lineage>
        <taxon>Archaea</taxon>
        <taxon>Thermoproteota</taxon>
        <taxon>Thermoprotei</taxon>
        <taxon>Thermofilales</taxon>
        <taxon>Thermofilaceae</taxon>
        <taxon>Thermofilum</taxon>
    </lineage>
</organism>
<dbReference type="PANTHER" id="PTHR43085">
    <property type="entry name" value="HEXOKINASE FAMILY MEMBER"/>
    <property type="match status" value="1"/>
</dbReference>
<gene>
    <name evidence="5" type="ordered locus">Tpen_0612</name>
</gene>
<keyword evidence="3" id="KW-0418">Kinase</keyword>
<dbReference type="SUPFAM" id="SSF53613">
    <property type="entry name" value="Ribokinase-like"/>
    <property type="match status" value="1"/>
</dbReference>
<dbReference type="STRING" id="368408.Tpen_0612"/>
<sequence length="315" mass="34609">MWGLKVDVYLIGHLTVDIVVEGGNMRRSLGGTVTFGSLAAIRHNATPHVVSKVGRDFPDEYLMYLGRNNVDLSYVRLSRYLPTTKFKLVYREGGERVLYLLSRCEDILSSDVPLDKLKGNIAVIGALIGEVPPSVVQEISEHASLVVSDLQGYVRRQSEDRSIVLASTPEAKLLISLSDVVHAEVAEAKAVFGDLPPAELAKRIVEGGAAVALVTLGAGGAYVATKQRVLFVPSFPTRVVDRTGAGDVFTTVFAIEYHRLGDYREAAAYATAAVSFLIEKPGPDGLRSRWEVKRRAEKILNEIREYPLDEDRRSR</sequence>
<keyword evidence="6" id="KW-1185">Reference proteome</keyword>
<dbReference type="InterPro" id="IPR029056">
    <property type="entry name" value="Ribokinase-like"/>
</dbReference>
<dbReference type="InterPro" id="IPR011611">
    <property type="entry name" value="PfkB_dom"/>
</dbReference>
<evidence type="ECO:0000256" key="3">
    <source>
        <dbReference type="ARBA" id="ARBA00022777"/>
    </source>
</evidence>
<dbReference type="AlphaFoldDB" id="A1RXT6"/>
<evidence type="ECO:0000313" key="6">
    <source>
        <dbReference type="Proteomes" id="UP000000641"/>
    </source>
</evidence>
<keyword evidence="2" id="KW-0808">Transferase</keyword>
<protein>
    <submittedName>
        <fullName evidence="5">PfkB domain protein</fullName>
    </submittedName>
</protein>
<feature type="domain" description="Carbohydrate kinase PfkB" evidence="4">
    <location>
        <begin position="19"/>
        <end position="283"/>
    </location>
</feature>
<comment type="similarity">
    <text evidence="1">Belongs to the carbohydrate kinase PfkB family.</text>
</comment>
<name>A1RXT6_THEPD</name>
<dbReference type="OrthoDB" id="26949at2157"/>
<dbReference type="eggNOG" id="arCOG00016">
    <property type="taxonomic scope" value="Archaea"/>
</dbReference>
<dbReference type="GeneID" id="4601318"/>
<dbReference type="HOGENOM" id="CLU_065902_3_0_2"/>
<dbReference type="InterPro" id="IPR050306">
    <property type="entry name" value="PfkB_Carbo_kinase"/>
</dbReference>
<dbReference type="Gene3D" id="3.40.1190.20">
    <property type="match status" value="1"/>
</dbReference>
<reference evidence="6" key="1">
    <citation type="journal article" date="2008" name="J. Bacteriol.">
        <title>Genome sequence of Thermofilum pendens reveals an exceptional loss of biosynthetic pathways without genome reduction.</title>
        <authorList>
            <person name="Anderson I."/>
            <person name="Rodriguez J."/>
            <person name="Susanti D."/>
            <person name="Porat I."/>
            <person name="Reich C."/>
            <person name="Ulrich L.E."/>
            <person name="Elkins J.G."/>
            <person name="Mavromatis K."/>
            <person name="Lykidis A."/>
            <person name="Kim E."/>
            <person name="Thompson L.S."/>
            <person name="Nolan M."/>
            <person name="Land M."/>
            <person name="Copeland A."/>
            <person name="Lapidus A."/>
            <person name="Lucas S."/>
            <person name="Detter C."/>
            <person name="Zhulin I.B."/>
            <person name="Olsen G.J."/>
            <person name="Whitman W."/>
            <person name="Mukhopadhyay B."/>
            <person name="Bristow J."/>
            <person name="Kyrpides N."/>
        </authorList>
    </citation>
    <scope>NUCLEOTIDE SEQUENCE [LARGE SCALE GENOMIC DNA]</scope>
    <source>
        <strain evidence="6">DSM 2475 / Hrk 5</strain>
    </source>
</reference>
<dbReference type="EnsemblBacteria" id="ABL78016">
    <property type="protein sequence ID" value="ABL78016"/>
    <property type="gene ID" value="Tpen_0612"/>
</dbReference>
<dbReference type="GO" id="GO:0016301">
    <property type="term" value="F:kinase activity"/>
    <property type="evidence" value="ECO:0007669"/>
    <property type="project" value="UniProtKB-KW"/>
</dbReference>
<accession>A1RXT6</accession>
<evidence type="ECO:0000256" key="1">
    <source>
        <dbReference type="ARBA" id="ARBA00010688"/>
    </source>
</evidence>
<evidence type="ECO:0000259" key="4">
    <source>
        <dbReference type="Pfam" id="PF00294"/>
    </source>
</evidence>
<dbReference type="PANTHER" id="PTHR43085:SF57">
    <property type="entry name" value="CARBOHYDRATE KINASE PFKB DOMAIN-CONTAINING PROTEIN"/>
    <property type="match status" value="1"/>
</dbReference>
<evidence type="ECO:0000256" key="2">
    <source>
        <dbReference type="ARBA" id="ARBA00022679"/>
    </source>
</evidence>
<proteinExistence type="inferred from homology"/>
<dbReference type="EMBL" id="CP000505">
    <property type="protein sequence ID" value="ABL78016.1"/>
    <property type="molecule type" value="Genomic_DNA"/>
</dbReference>
<dbReference type="KEGG" id="tpe:Tpen_0612"/>
<evidence type="ECO:0000313" key="5">
    <source>
        <dbReference type="EMBL" id="ABL78016.1"/>
    </source>
</evidence>